<evidence type="ECO:0000256" key="1">
    <source>
        <dbReference type="ARBA" id="ARBA00006484"/>
    </source>
</evidence>
<dbReference type="CDD" id="cd05233">
    <property type="entry name" value="SDR_c"/>
    <property type="match status" value="1"/>
</dbReference>
<sequence>MTEHSQKIVLVTGASRGLGFAAARALAGADTHVVALARTVGGLEELDDAVRAAGGEATLVPLDITDDAGLARMGAAIHGRWGRVDTWLHTAVFAPPLSPAEHIPEKDFDKSLAVNVRAFQRLLRVIDPLLRLAPRGMALIAADDRTGTKFHGAYAATKAAQSAITRAWAAEAAKWITVAEVVPPPMPTAVRGRFYPGENRAKLASIDAVAERLVARLEAPVAAGERIVL</sequence>
<dbReference type="PRINTS" id="PR00081">
    <property type="entry name" value="GDHRDH"/>
</dbReference>
<dbReference type="Proteomes" id="UP000655420">
    <property type="component" value="Unassembled WGS sequence"/>
</dbReference>
<proteinExistence type="inferred from homology"/>
<dbReference type="Pfam" id="PF00106">
    <property type="entry name" value="adh_short"/>
    <property type="match status" value="1"/>
</dbReference>
<dbReference type="InterPro" id="IPR002347">
    <property type="entry name" value="SDR_fam"/>
</dbReference>
<dbReference type="PANTHER" id="PTHR44196">
    <property type="entry name" value="DEHYDROGENASE/REDUCTASE SDR FAMILY MEMBER 7B"/>
    <property type="match status" value="1"/>
</dbReference>
<accession>A0A8J7M3W7</accession>
<comment type="caution">
    <text evidence="3">The sequence shown here is derived from an EMBL/GenBank/DDBJ whole genome shotgun (WGS) entry which is preliminary data.</text>
</comment>
<dbReference type="Gene3D" id="3.40.50.720">
    <property type="entry name" value="NAD(P)-binding Rossmann-like Domain"/>
    <property type="match status" value="1"/>
</dbReference>
<dbReference type="InterPro" id="IPR036291">
    <property type="entry name" value="NAD(P)-bd_dom_sf"/>
</dbReference>
<dbReference type="SUPFAM" id="SSF51735">
    <property type="entry name" value="NAD(P)-binding Rossmann-fold domains"/>
    <property type="match status" value="1"/>
</dbReference>
<keyword evidence="2" id="KW-0560">Oxidoreductase</keyword>
<evidence type="ECO:0000256" key="2">
    <source>
        <dbReference type="ARBA" id="ARBA00023002"/>
    </source>
</evidence>
<reference evidence="3" key="1">
    <citation type="submission" date="2020-12" db="EMBL/GenBank/DDBJ databases">
        <title>Bacterial taxonomy.</title>
        <authorList>
            <person name="Pan X."/>
        </authorList>
    </citation>
    <scope>NUCLEOTIDE SEQUENCE</scope>
    <source>
        <strain evidence="3">M0105</strain>
    </source>
</reference>
<dbReference type="EMBL" id="JAEHHL010000001">
    <property type="protein sequence ID" value="MBK0397683.1"/>
    <property type="molecule type" value="Genomic_DNA"/>
</dbReference>
<evidence type="ECO:0000313" key="4">
    <source>
        <dbReference type="Proteomes" id="UP000655420"/>
    </source>
</evidence>
<protein>
    <submittedName>
        <fullName evidence="3">SDR family oxidoreductase</fullName>
    </submittedName>
</protein>
<dbReference type="AlphaFoldDB" id="A0A8J7M3W7"/>
<organism evidence="3 4">
    <name type="scientific">Thermohalobaculum xanthum</name>
    <dbReference type="NCBI Taxonomy" id="2753746"/>
    <lineage>
        <taxon>Bacteria</taxon>
        <taxon>Pseudomonadati</taxon>
        <taxon>Pseudomonadota</taxon>
        <taxon>Alphaproteobacteria</taxon>
        <taxon>Rhodobacterales</taxon>
        <taxon>Paracoccaceae</taxon>
        <taxon>Thermohalobaculum</taxon>
    </lineage>
</organism>
<keyword evidence="4" id="KW-1185">Reference proteome</keyword>
<name>A0A8J7M3W7_9RHOB</name>
<dbReference type="PANTHER" id="PTHR44196:SF4">
    <property type="entry name" value="SHORT CHAIN DEHYDROGENASE"/>
    <property type="match status" value="1"/>
</dbReference>
<dbReference type="GO" id="GO:0016491">
    <property type="term" value="F:oxidoreductase activity"/>
    <property type="evidence" value="ECO:0007669"/>
    <property type="project" value="UniProtKB-KW"/>
</dbReference>
<comment type="similarity">
    <text evidence="1">Belongs to the short-chain dehydrogenases/reductases (SDR) family.</text>
</comment>
<dbReference type="GO" id="GO:0016020">
    <property type="term" value="C:membrane"/>
    <property type="evidence" value="ECO:0007669"/>
    <property type="project" value="TreeGrafter"/>
</dbReference>
<evidence type="ECO:0000313" key="3">
    <source>
        <dbReference type="EMBL" id="MBK0397683.1"/>
    </source>
</evidence>
<gene>
    <name evidence="3" type="ORF">H0I76_00635</name>
</gene>
<dbReference type="RefSeq" id="WP_200605692.1">
    <property type="nucleotide sequence ID" value="NZ_JAEHHL010000001.1"/>
</dbReference>